<dbReference type="CDD" id="cd09117">
    <property type="entry name" value="PLDc_Bfil_DEXD_like"/>
    <property type="match status" value="1"/>
</dbReference>
<dbReference type="AlphaFoldDB" id="A0A557P9M5"/>
<protein>
    <recommendedName>
        <fullName evidence="4">Phospholipase D-like domain-containing protein</fullName>
    </recommendedName>
</protein>
<dbReference type="RefSeq" id="WP_144387875.1">
    <property type="nucleotide sequence ID" value="NZ_CANNCB010000017.1"/>
</dbReference>
<sequence length="415" mass="46080">MKLINQPFTGQLGNTLIELLDSSDYHTLNIAVAFAKNSGVLRMKDSFENFRARGGNINVYVGVDLGVTSYEALTALLVCTDSLNVVHTEKGQTFHSKIYHFSGEKKELIVIGSNNLTGGGLWTNLESSALITLDPTNSFDSGALRDQKDYINKLNELHNSCMPIANKGDIDRLLDNGYVFKEVSQRIHLATSAGQHKKKKHLFGKWILAHLPRLSSQHTDTNTPEIDKPISSDGDAQNHTSINSNSTWDTIWFETRKLTGGSRNILDLSMKSLLVNGTPIGTCFDLGESKFMKGAVVFFDIDAIDYGTKKDITLNFEGVDYIGNTILYPSGKNANGTWRLQIKGVSLLGGKITDAFREKGENYYLVEKIITFTKIKDDYFAISVFPESEVSHFEETSRILARNGSTRTAKRLGLF</sequence>
<dbReference type="SUPFAM" id="SSF56024">
    <property type="entry name" value="Phospholipase D/nuclease"/>
    <property type="match status" value="1"/>
</dbReference>
<dbReference type="Gene3D" id="3.30.870.10">
    <property type="entry name" value="Endonuclease Chain A"/>
    <property type="match status" value="1"/>
</dbReference>
<comment type="caution">
    <text evidence="2">The sequence shown here is derived from an EMBL/GenBank/DDBJ whole genome shotgun (WGS) entry which is preliminary data.</text>
</comment>
<reference evidence="2 3" key="1">
    <citation type="submission" date="2019-07" db="EMBL/GenBank/DDBJ databases">
        <title>The draft genome sequence of Vibrio algivorus M1486.</title>
        <authorList>
            <person name="Meng X."/>
        </authorList>
    </citation>
    <scope>NUCLEOTIDE SEQUENCE [LARGE SCALE GENOMIC DNA]</scope>
    <source>
        <strain evidence="2 3">M1486</strain>
    </source>
</reference>
<evidence type="ECO:0000256" key="1">
    <source>
        <dbReference type="SAM" id="MobiDB-lite"/>
    </source>
</evidence>
<gene>
    <name evidence="2" type="ORF">FOF44_07075</name>
</gene>
<dbReference type="Proteomes" id="UP000319828">
    <property type="component" value="Unassembled WGS sequence"/>
</dbReference>
<accession>A0A557P9M5</accession>
<dbReference type="OrthoDB" id="7056491at2"/>
<evidence type="ECO:0000313" key="2">
    <source>
        <dbReference type="EMBL" id="TVO37364.1"/>
    </source>
</evidence>
<organism evidence="2 3">
    <name type="scientific">Vibrio algivorus</name>
    <dbReference type="NCBI Taxonomy" id="1667024"/>
    <lineage>
        <taxon>Bacteria</taxon>
        <taxon>Pseudomonadati</taxon>
        <taxon>Pseudomonadota</taxon>
        <taxon>Gammaproteobacteria</taxon>
        <taxon>Vibrionales</taxon>
        <taxon>Vibrionaceae</taxon>
        <taxon>Vibrio</taxon>
    </lineage>
</organism>
<feature type="region of interest" description="Disordered" evidence="1">
    <location>
        <begin position="217"/>
        <end position="242"/>
    </location>
</feature>
<dbReference type="EMBL" id="VMKJ01000010">
    <property type="protein sequence ID" value="TVO37364.1"/>
    <property type="molecule type" value="Genomic_DNA"/>
</dbReference>
<evidence type="ECO:0000313" key="3">
    <source>
        <dbReference type="Proteomes" id="UP000319828"/>
    </source>
</evidence>
<evidence type="ECO:0008006" key="4">
    <source>
        <dbReference type="Google" id="ProtNLM"/>
    </source>
</evidence>
<name>A0A557P9M5_9VIBR</name>
<proteinExistence type="predicted"/>